<protein>
    <recommendedName>
        <fullName evidence="2">F-box domain-containing protein</fullName>
    </recommendedName>
</protein>
<name>A0A0W0FAA0_MONRR</name>
<dbReference type="CDD" id="cd09917">
    <property type="entry name" value="F-box_SF"/>
    <property type="match status" value="1"/>
</dbReference>
<evidence type="ECO:0000313" key="4">
    <source>
        <dbReference type="Proteomes" id="UP000054988"/>
    </source>
</evidence>
<reference evidence="3 4" key="1">
    <citation type="submission" date="2015-12" db="EMBL/GenBank/DDBJ databases">
        <title>Draft genome sequence of Moniliophthora roreri, the causal agent of frosty pod rot of cacao.</title>
        <authorList>
            <person name="Aime M.C."/>
            <person name="Diaz-Valderrama J.R."/>
            <person name="Kijpornyongpan T."/>
            <person name="Phillips-Mora W."/>
        </authorList>
    </citation>
    <scope>NUCLEOTIDE SEQUENCE [LARGE SCALE GENOMIC DNA]</scope>
    <source>
        <strain evidence="3 4">MCA 2952</strain>
    </source>
</reference>
<dbReference type="AlphaFoldDB" id="A0A0W0FAA0"/>
<evidence type="ECO:0000259" key="2">
    <source>
        <dbReference type="PROSITE" id="PS50181"/>
    </source>
</evidence>
<feature type="domain" description="F-box" evidence="2">
    <location>
        <begin position="170"/>
        <end position="220"/>
    </location>
</feature>
<dbReference type="PROSITE" id="PS50181">
    <property type="entry name" value="FBOX"/>
    <property type="match status" value="1"/>
</dbReference>
<dbReference type="InterPro" id="IPR036047">
    <property type="entry name" value="F-box-like_dom_sf"/>
</dbReference>
<dbReference type="EMBL" id="LATX01002178">
    <property type="protein sequence ID" value="KTB33295.1"/>
    <property type="molecule type" value="Genomic_DNA"/>
</dbReference>
<dbReference type="Pfam" id="PF00646">
    <property type="entry name" value="F-box"/>
    <property type="match status" value="1"/>
</dbReference>
<dbReference type="Proteomes" id="UP000054988">
    <property type="component" value="Unassembled WGS sequence"/>
</dbReference>
<organism evidence="3 4">
    <name type="scientific">Moniliophthora roreri</name>
    <name type="common">Frosty pod rot fungus</name>
    <name type="synonym">Monilia roreri</name>
    <dbReference type="NCBI Taxonomy" id="221103"/>
    <lineage>
        <taxon>Eukaryota</taxon>
        <taxon>Fungi</taxon>
        <taxon>Dikarya</taxon>
        <taxon>Basidiomycota</taxon>
        <taxon>Agaricomycotina</taxon>
        <taxon>Agaricomycetes</taxon>
        <taxon>Agaricomycetidae</taxon>
        <taxon>Agaricales</taxon>
        <taxon>Marasmiineae</taxon>
        <taxon>Marasmiaceae</taxon>
        <taxon>Moniliophthora</taxon>
    </lineage>
</organism>
<sequence>MEAGSHEPLTTSSVRIAPRHPRIWLIAEAPLCWYSHVLACVNSSTFGSPSRDSTSKPSPVNSKSARVNEITRTGNGDARENGLDAKRMRGRAVDDRPSDNGADGMMVDSKAPPNHSCLDTSTVELLVMAKRRRIETASGKTPLTGAADASEEAERVVVKKKWAVTRQGTLELMKEIPIDVLFEVFGHLEPHELLQLARTSKDLRKMLMSRSSSEPAFANLLFNPICHFCHTTRVPQIYWSGPFRCCKKCLPLNFASAEELSNAGFDLPASIWNLVPMYPLTQSQARSYWRHVEWVYLISAAKEFYNEFMSLPVSREAVRDFMDKKCEAKMARKDQTLVCKPWDDNRNVIKYLERKNVREQRIIGIFDKLSELGWVEELMDQNSRWEIMRHKLVNQSRPLTERVWGNIGTTLEAFLSSLRRDRLATERHQLLRDRDEHLQKLLRHYEKRLPRPLFMPPLPDIVLWQPFRTIIENTPPTEILEASHYDDAMKHLPPFVQEWNAKRHDKALGVLQAHQPEAPSSDLYLATSLFHCKNGNGSVWSYPGIMAHMCYRMPDYESECVEWCSGMPSTHCEILLATKAIETTKVICQLHKLDPKTSLDTMMTLNPLVECKTCSRYNQHNVRFFVRWTSAVTRCHGHELIAVSEADEAIVVAKESQHDKGWQETREWYRCKKCDYKYRLKSVRKHLKKAHQIEENVDDYLEYTPLGRLVESTRPKEVMIYPPGKKEPVWPVVPYNWGPDSDSD</sequence>
<evidence type="ECO:0000313" key="3">
    <source>
        <dbReference type="EMBL" id="KTB33295.1"/>
    </source>
</evidence>
<dbReference type="SUPFAM" id="SSF81383">
    <property type="entry name" value="F-box domain"/>
    <property type="match status" value="1"/>
</dbReference>
<proteinExistence type="predicted"/>
<dbReference type="eggNOG" id="ENOG502SAM6">
    <property type="taxonomic scope" value="Eukaryota"/>
</dbReference>
<accession>A0A0W0FAA0</accession>
<gene>
    <name evidence="3" type="ORF">WG66_14115</name>
</gene>
<dbReference type="InterPro" id="IPR001810">
    <property type="entry name" value="F-box_dom"/>
</dbReference>
<feature type="compositionally biased region" description="Polar residues" evidence="1">
    <location>
        <begin position="45"/>
        <end position="74"/>
    </location>
</feature>
<dbReference type="SMART" id="SM00256">
    <property type="entry name" value="FBOX"/>
    <property type="match status" value="1"/>
</dbReference>
<feature type="compositionally biased region" description="Basic and acidic residues" evidence="1">
    <location>
        <begin position="77"/>
        <end position="98"/>
    </location>
</feature>
<evidence type="ECO:0000256" key="1">
    <source>
        <dbReference type="SAM" id="MobiDB-lite"/>
    </source>
</evidence>
<feature type="region of interest" description="Disordered" evidence="1">
    <location>
        <begin position="45"/>
        <end position="114"/>
    </location>
</feature>
<comment type="caution">
    <text evidence="3">The sequence shown here is derived from an EMBL/GenBank/DDBJ whole genome shotgun (WGS) entry which is preliminary data.</text>
</comment>